<proteinExistence type="predicted"/>
<evidence type="ECO:0000259" key="3">
    <source>
        <dbReference type="PROSITE" id="PS50215"/>
    </source>
</evidence>
<dbReference type="GO" id="GO:0046872">
    <property type="term" value="F:metal ion binding"/>
    <property type="evidence" value="ECO:0007669"/>
    <property type="project" value="UniProtKB-KW"/>
</dbReference>
<evidence type="ECO:0000256" key="1">
    <source>
        <dbReference type="PROSITE-ProRule" id="PRU00276"/>
    </source>
</evidence>
<gene>
    <name evidence="4" type="ORF">CDAUBV1_LOCUS4321</name>
</gene>
<dbReference type="GO" id="GO:0004222">
    <property type="term" value="F:metalloendopeptidase activity"/>
    <property type="evidence" value="ECO:0007669"/>
    <property type="project" value="InterPro"/>
</dbReference>
<feature type="binding site" evidence="1">
    <location>
        <position position="225"/>
    </location>
    <ligand>
        <name>Zn(2+)</name>
        <dbReference type="ChEBI" id="CHEBI:29105"/>
        <note>catalytic</note>
    </ligand>
</feature>
<organism evidence="4 5">
    <name type="scientific">Calicophoron daubneyi</name>
    <name type="common">Rumen fluke</name>
    <name type="synonym">Paramphistomum daubneyi</name>
    <dbReference type="NCBI Taxonomy" id="300641"/>
    <lineage>
        <taxon>Eukaryota</taxon>
        <taxon>Metazoa</taxon>
        <taxon>Spiralia</taxon>
        <taxon>Lophotrochozoa</taxon>
        <taxon>Platyhelminthes</taxon>
        <taxon>Trematoda</taxon>
        <taxon>Digenea</taxon>
        <taxon>Plagiorchiida</taxon>
        <taxon>Pronocephalata</taxon>
        <taxon>Paramphistomoidea</taxon>
        <taxon>Paramphistomidae</taxon>
        <taxon>Calicophoron</taxon>
    </lineage>
</organism>
<reference evidence="4" key="1">
    <citation type="submission" date="2024-06" db="EMBL/GenBank/DDBJ databases">
        <authorList>
            <person name="Liu X."/>
            <person name="Lenzi L."/>
            <person name="Haldenby T S."/>
            <person name="Uol C."/>
        </authorList>
    </citation>
    <scope>NUCLEOTIDE SEQUENCE</scope>
</reference>
<dbReference type="PANTHER" id="PTHR11905">
    <property type="entry name" value="ADAM A DISINTEGRIN AND METALLOPROTEASE DOMAIN"/>
    <property type="match status" value="1"/>
</dbReference>
<dbReference type="SUPFAM" id="SSF55486">
    <property type="entry name" value="Metalloproteases ('zincins'), catalytic domain"/>
    <property type="match status" value="1"/>
</dbReference>
<dbReference type="InterPro" id="IPR006586">
    <property type="entry name" value="ADAM_Cys-rich"/>
</dbReference>
<feature type="chain" id="PRO_5043640565" description="Peptidase M12B domain-containing protein" evidence="2">
    <location>
        <begin position="25"/>
        <end position="588"/>
    </location>
</feature>
<dbReference type="AlphaFoldDB" id="A0AAV2T6E3"/>
<dbReference type="Proteomes" id="UP001497525">
    <property type="component" value="Unassembled WGS sequence"/>
</dbReference>
<dbReference type="Gene3D" id="3.40.390.10">
    <property type="entry name" value="Collagenase (Catalytic Domain)"/>
    <property type="match status" value="1"/>
</dbReference>
<feature type="domain" description="Peptidase M12B" evidence="3">
    <location>
        <begin position="146"/>
        <end position="270"/>
    </location>
</feature>
<dbReference type="Pfam" id="PF01421">
    <property type="entry name" value="Reprolysin"/>
    <property type="match status" value="1"/>
</dbReference>
<dbReference type="InterPro" id="IPR001590">
    <property type="entry name" value="Peptidase_M12B"/>
</dbReference>
<feature type="signal peptide" evidence="2">
    <location>
        <begin position="1"/>
        <end position="24"/>
    </location>
</feature>
<comment type="caution">
    <text evidence="4">The sequence shown here is derived from an EMBL/GenBank/DDBJ whole genome shotgun (WGS) entry which is preliminary data.</text>
</comment>
<accession>A0AAV2T6E3</accession>
<feature type="active site" evidence="1">
    <location>
        <position position="222"/>
    </location>
</feature>
<dbReference type="GO" id="GO:0006509">
    <property type="term" value="P:membrane protein ectodomain proteolysis"/>
    <property type="evidence" value="ECO:0007669"/>
    <property type="project" value="TreeGrafter"/>
</dbReference>
<dbReference type="InterPro" id="IPR024079">
    <property type="entry name" value="MetalloPept_cat_dom_sf"/>
</dbReference>
<comment type="caution">
    <text evidence="1">Lacks conserved residue(s) required for the propagation of feature annotation.</text>
</comment>
<protein>
    <recommendedName>
        <fullName evidence="3">Peptidase M12B domain-containing protein</fullName>
    </recommendedName>
</protein>
<dbReference type="PANTHER" id="PTHR11905:SF159">
    <property type="entry name" value="ADAM METALLOPROTEASE"/>
    <property type="match status" value="1"/>
</dbReference>
<keyword evidence="2" id="KW-0732">Signal</keyword>
<feature type="binding site" evidence="1">
    <location>
        <position position="231"/>
    </location>
    <ligand>
        <name>Zn(2+)</name>
        <dbReference type="ChEBI" id="CHEBI:29105"/>
        <note>catalytic</note>
    </ligand>
</feature>
<keyword evidence="1" id="KW-0479">Metal-binding</keyword>
<evidence type="ECO:0000313" key="5">
    <source>
        <dbReference type="Proteomes" id="UP001497525"/>
    </source>
</evidence>
<dbReference type="Pfam" id="PF08516">
    <property type="entry name" value="ADAM_CR"/>
    <property type="match status" value="1"/>
</dbReference>
<dbReference type="SMART" id="SM00608">
    <property type="entry name" value="ACR"/>
    <property type="match status" value="1"/>
</dbReference>
<dbReference type="PROSITE" id="PS50215">
    <property type="entry name" value="ADAM_MEPRO"/>
    <property type="match status" value="1"/>
</dbReference>
<dbReference type="EMBL" id="CAXLJL010000103">
    <property type="protein sequence ID" value="CAL5131776.1"/>
    <property type="molecule type" value="Genomic_DNA"/>
</dbReference>
<evidence type="ECO:0000313" key="4">
    <source>
        <dbReference type="EMBL" id="CAL5131776.1"/>
    </source>
</evidence>
<sequence length="588" mass="64301">MSAGNFRWPGVAIALITIASMVSGLDHGRRPLTGANLNPLQLLGIRSAQIITGQPVGSGVCLYQSTPSESALVVLITNNSEINGVVALNRHTVFNISKQPISSSENFTVHLQPLYGSMPNQHANIMPYTKEINVPTRSADLYLVVDNAMLLRPLNLHIRLVGLDLWSSEQQEMFDKKISETGNITYTLEHAISLRQHNVSAHNSLNSPDHSSLDAASIFTHELGHLLGLDHSDDCGCESEETCMMASASARPHSLRWSKCSLDKLEALLNGPSSPDCMKTFTSPPAKTRSICGNLVLEPGEEFDNKQLNSAGKACCTSLECGSNQLRVGYREEQKPAYPRELLVNYTDILERAAIHDRECLQAGGDNVSCTDNGGRCSRLVPKPDGASCNDMSGICIDGQCRCRDCQCRRLFGEQWIAGSNLCFKQNTIGTAASGYCNYRLENKSASLTSTYKFEACAPEDQLCGVLHCMPRDKNITTMQESRLRVEKTPFSPIYSTVLRKRDRFQKPGDKSGKLCIHGRAERWLTGKPDPGLVENGTPCGANQVGHKKQLILTLCNNTNAHFPDAYGGNGFLQPLKPCSCYSSGPTF</sequence>
<feature type="binding site" evidence="1">
    <location>
        <position position="221"/>
    </location>
    <ligand>
        <name>Zn(2+)</name>
        <dbReference type="ChEBI" id="CHEBI:29105"/>
        <note>catalytic</note>
    </ligand>
</feature>
<keyword evidence="1" id="KW-0862">Zinc</keyword>
<name>A0AAV2T6E3_CALDB</name>
<evidence type="ECO:0000256" key="2">
    <source>
        <dbReference type="SAM" id="SignalP"/>
    </source>
</evidence>